<keyword evidence="4" id="KW-0238">DNA-binding</keyword>
<dbReference type="InterPro" id="IPR015422">
    <property type="entry name" value="PyrdxlP-dep_Trfase_small"/>
</dbReference>
<dbReference type="InterPro" id="IPR000524">
    <property type="entry name" value="Tscrpt_reg_HTH_GntR"/>
</dbReference>
<dbReference type="PROSITE" id="PS50949">
    <property type="entry name" value="HTH_GNTR"/>
    <property type="match status" value="1"/>
</dbReference>
<organism evidence="7 8">
    <name type="scientific">Pandoraea thiooxydans</name>
    <dbReference type="NCBI Taxonomy" id="445709"/>
    <lineage>
        <taxon>Bacteria</taxon>
        <taxon>Pseudomonadati</taxon>
        <taxon>Pseudomonadota</taxon>
        <taxon>Betaproteobacteria</taxon>
        <taxon>Burkholderiales</taxon>
        <taxon>Burkholderiaceae</taxon>
        <taxon>Pandoraea</taxon>
    </lineage>
</organism>
<evidence type="ECO:0000313" key="7">
    <source>
        <dbReference type="EMBL" id="AKJ70316.2"/>
    </source>
</evidence>
<evidence type="ECO:0000256" key="4">
    <source>
        <dbReference type="ARBA" id="ARBA00023125"/>
    </source>
</evidence>
<evidence type="ECO:0000259" key="6">
    <source>
        <dbReference type="PROSITE" id="PS50949"/>
    </source>
</evidence>
<dbReference type="PANTHER" id="PTHR46577:SF2">
    <property type="entry name" value="TRANSCRIPTIONAL REGULATORY PROTEIN"/>
    <property type="match status" value="1"/>
</dbReference>
<comment type="similarity">
    <text evidence="1">In the C-terminal section; belongs to the class-I pyridoxal-phosphate-dependent aminotransferase family.</text>
</comment>
<dbReference type="Gene3D" id="3.90.1150.10">
    <property type="entry name" value="Aspartate Aminotransferase, domain 1"/>
    <property type="match status" value="1"/>
</dbReference>
<dbReference type="EMBL" id="CP011568">
    <property type="protein sequence ID" value="AKJ70316.2"/>
    <property type="molecule type" value="Genomic_DNA"/>
</dbReference>
<evidence type="ECO:0000313" key="8">
    <source>
        <dbReference type="Proteomes" id="UP000036700"/>
    </source>
</evidence>
<dbReference type="GO" id="GO:0003700">
    <property type="term" value="F:DNA-binding transcription factor activity"/>
    <property type="evidence" value="ECO:0007669"/>
    <property type="project" value="InterPro"/>
</dbReference>
<dbReference type="SUPFAM" id="SSF53383">
    <property type="entry name" value="PLP-dependent transferases"/>
    <property type="match status" value="1"/>
</dbReference>
<dbReference type="InterPro" id="IPR015421">
    <property type="entry name" value="PyrdxlP-dep_Trfase_major"/>
</dbReference>
<keyword evidence="8" id="KW-1185">Reference proteome</keyword>
<dbReference type="Pfam" id="PF00392">
    <property type="entry name" value="GntR"/>
    <property type="match status" value="1"/>
</dbReference>
<dbReference type="AlphaFoldDB" id="A0A0G3EZV5"/>
<dbReference type="KEGG" id="ptx:ABW99_02630"/>
<reference evidence="8" key="1">
    <citation type="submission" date="2015-06" db="EMBL/GenBank/DDBJ databases">
        <authorList>
            <person name="Lim Y.L."/>
            <person name="Ee R."/>
            <person name="Yong D."/>
            <person name="How K.Y."/>
            <person name="Yin W.F."/>
            <person name="Chan K.G."/>
        </authorList>
    </citation>
    <scope>NUCLEOTIDE SEQUENCE [LARGE SCALE GENOMIC DNA]</scope>
    <source>
        <strain evidence="8">DSM 25325</strain>
    </source>
</reference>
<dbReference type="CDD" id="cd07377">
    <property type="entry name" value="WHTH_GntR"/>
    <property type="match status" value="1"/>
</dbReference>
<keyword evidence="2" id="KW-0663">Pyridoxal phosphate</keyword>
<accession>A0A0G3EZV5</accession>
<feature type="domain" description="HTH gntR-type" evidence="6">
    <location>
        <begin position="22"/>
        <end position="90"/>
    </location>
</feature>
<dbReference type="InterPro" id="IPR036388">
    <property type="entry name" value="WH-like_DNA-bd_sf"/>
</dbReference>
<dbReference type="SMART" id="SM00345">
    <property type="entry name" value="HTH_GNTR"/>
    <property type="match status" value="1"/>
</dbReference>
<dbReference type="GO" id="GO:0030170">
    <property type="term" value="F:pyridoxal phosphate binding"/>
    <property type="evidence" value="ECO:0007669"/>
    <property type="project" value="InterPro"/>
</dbReference>
<gene>
    <name evidence="7" type="ORF">ABW99_02630</name>
</gene>
<dbReference type="CDD" id="cd00609">
    <property type="entry name" value="AAT_like"/>
    <property type="match status" value="1"/>
</dbReference>
<evidence type="ECO:0000256" key="1">
    <source>
        <dbReference type="ARBA" id="ARBA00005384"/>
    </source>
</evidence>
<protein>
    <recommendedName>
        <fullName evidence="6">HTH gntR-type domain-containing protein</fullName>
    </recommendedName>
</protein>
<dbReference type="Pfam" id="PF00155">
    <property type="entry name" value="Aminotran_1_2"/>
    <property type="match status" value="1"/>
</dbReference>
<dbReference type="Gene3D" id="1.10.10.10">
    <property type="entry name" value="Winged helix-like DNA-binding domain superfamily/Winged helix DNA-binding domain"/>
    <property type="match status" value="1"/>
</dbReference>
<dbReference type="InterPro" id="IPR015424">
    <property type="entry name" value="PyrdxlP-dep_Trfase"/>
</dbReference>
<keyword evidence="3" id="KW-0805">Transcription regulation</keyword>
<name>A0A0G3EZV5_9BURK</name>
<sequence length="488" mass="54074">MVETFALSKRELDAVAIADPKTGLVDRIFLLVRTAIQSKQLGPGQRLPSIRDVARACDVSRDTATRAYDKLVAHGYLITRPGAGFYVRGQDVPDKRTGVADQSRGDAALPMPEDWRQRLLDPRTVLAGNLGGGNLPVAWINEPQLSNALRSVARGKLNWMMEYEDQQGYLPLRQQLHLKLGAFGVAVDPKQIMTTIGGTDALNLVVMSYLRTPGEAVLVDDPASFLLIDRLLASGLNIIGVPRLHDGPDVEALRLACEHHRPRLFFCNTLLHNPTSTSLEPHKAFQVLQIAQEFDLTIVEDDTYGDLLPANTAPHLTRLATLDQLRRVIYIGSFSKILGVGLRVGYIAASAQSIEWLLRYKSVSRATNGSLGERTVYRLLSEGTYRHHCEQLRARLNSSRVHALEKLCDLDIAVTSNPYPGMYLWGRLPGELDALCVAERMLEAGYLTAPGRLFSQSQACRSYMRFNIAACENETAFRMLAATISRSR</sequence>
<evidence type="ECO:0000256" key="2">
    <source>
        <dbReference type="ARBA" id="ARBA00022898"/>
    </source>
</evidence>
<evidence type="ECO:0000256" key="3">
    <source>
        <dbReference type="ARBA" id="ARBA00023015"/>
    </source>
</evidence>
<dbReference type="InterPro" id="IPR051446">
    <property type="entry name" value="HTH_trans_reg/aminotransferase"/>
</dbReference>
<dbReference type="InterPro" id="IPR036390">
    <property type="entry name" value="WH_DNA-bd_sf"/>
</dbReference>
<proteinExistence type="inferred from homology"/>
<dbReference type="PANTHER" id="PTHR46577">
    <property type="entry name" value="HTH-TYPE TRANSCRIPTIONAL REGULATORY PROTEIN GABR"/>
    <property type="match status" value="1"/>
</dbReference>
<dbReference type="STRING" id="445709.ABW99_02630"/>
<dbReference type="Proteomes" id="UP000036700">
    <property type="component" value="Chromosome"/>
</dbReference>
<evidence type="ECO:0000256" key="5">
    <source>
        <dbReference type="ARBA" id="ARBA00023163"/>
    </source>
</evidence>
<keyword evidence="5" id="KW-0804">Transcription</keyword>
<dbReference type="GO" id="GO:0003677">
    <property type="term" value="F:DNA binding"/>
    <property type="evidence" value="ECO:0007669"/>
    <property type="project" value="UniProtKB-KW"/>
</dbReference>
<dbReference type="Gene3D" id="3.40.640.10">
    <property type="entry name" value="Type I PLP-dependent aspartate aminotransferase-like (Major domain)"/>
    <property type="match status" value="1"/>
</dbReference>
<dbReference type="InterPro" id="IPR004839">
    <property type="entry name" value="Aminotransferase_I/II_large"/>
</dbReference>
<dbReference type="SUPFAM" id="SSF46785">
    <property type="entry name" value="Winged helix' DNA-binding domain"/>
    <property type="match status" value="1"/>
</dbReference>